<dbReference type="CDD" id="cd12797">
    <property type="entry name" value="M23_peptidase"/>
    <property type="match status" value="1"/>
</dbReference>
<feature type="domain" description="G5" evidence="3">
    <location>
        <begin position="245"/>
        <end position="326"/>
    </location>
</feature>
<dbReference type="InterPro" id="IPR050570">
    <property type="entry name" value="Cell_wall_metabolism_enzyme"/>
</dbReference>
<protein>
    <submittedName>
        <fullName evidence="5">Peptidoglycan DD-metalloendopeptidase family protein</fullName>
    </submittedName>
</protein>
<dbReference type="PROSITE" id="PS51782">
    <property type="entry name" value="LYSM"/>
    <property type="match status" value="1"/>
</dbReference>
<accession>A0ABW3UW71</accession>
<evidence type="ECO:0000313" key="5">
    <source>
        <dbReference type="EMBL" id="MFD1224631.1"/>
    </source>
</evidence>
<dbReference type="EMBL" id="JBHTLU010000046">
    <property type="protein sequence ID" value="MFD1224631.1"/>
    <property type="molecule type" value="Genomic_DNA"/>
</dbReference>
<dbReference type="InterPro" id="IPR016047">
    <property type="entry name" value="M23ase_b-sheet_dom"/>
</dbReference>
<dbReference type="SMART" id="SM00257">
    <property type="entry name" value="LysM"/>
    <property type="match status" value="1"/>
</dbReference>
<evidence type="ECO:0000256" key="1">
    <source>
        <dbReference type="ARBA" id="ARBA00022729"/>
    </source>
</evidence>
<feature type="transmembrane region" description="Helical" evidence="2">
    <location>
        <begin position="12"/>
        <end position="33"/>
    </location>
</feature>
<dbReference type="RefSeq" id="WP_345591100.1">
    <property type="nucleotide sequence ID" value="NZ_BAABJG010000026.1"/>
</dbReference>
<dbReference type="InterPro" id="IPR018392">
    <property type="entry name" value="LysM"/>
</dbReference>
<evidence type="ECO:0000313" key="6">
    <source>
        <dbReference type="Proteomes" id="UP001597180"/>
    </source>
</evidence>
<dbReference type="SMART" id="SM01208">
    <property type="entry name" value="G5"/>
    <property type="match status" value="1"/>
</dbReference>
<dbReference type="CDD" id="cd00118">
    <property type="entry name" value="LysM"/>
    <property type="match status" value="1"/>
</dbReference>
<dbReference type="SUPFAM" id="SSF51261">
    <property type="entry name" value="Duplicated hybrid motif"/>
    <property type="match status" value="1"/>
</dbReference>
<proteinExistence type="predicted"/>
<keyword evidence="6" id="KW-1185">Reference proteome</keyword>
<evidence type="ECO:0000259" key="4">
    <source>
        <dbReference type="PROSITE" id="PS51782"/>
    </source>
</evidence>
<organism evidence="5 6">
    <name type="scientific">Paenibacillus vulneris</name>
    <dbReference type="NCBI Taxonomy" id="1133364"/>
    <lineage>
        <taxon>Bacteria</taxon>
        <taxon>Bacillati</taxon>
        <taxon>Bacillota</taxon>
        <taxon>Bacilli</taxon>
        <taxon>Bacillales</taxon>
        <taxon>Paenibacillaceae</taxon>
        <taxon>Paenibacillus</taxon>
    </lineage>
</organism>
<dbReference type="Pfam" id="PF07501">
    <property type="entry name" value="G5"/>
    <property type="match status" value="1"/>
</dbReference>
<comment type="caution">
    <text evidence="5">The sequence shown here is derived from an EMBL/GenBank/DDBJ whole genome shotgun (WGS) entry which is preliminary data.</text>
</comment>
<dbReference type="Pfam" id="PF01476">
    <property type="entry name" value="LysM"/>
    <property type="match status" value="1"/>
</dbReference>
<gene>
    <name evidence="5" type="ORF">ACFQ4B_31435</name>
</gene>
<keyword evidence="2" id="KW-1133">Transmembrane helix</keyword>
<keyword evidence="2" id="KW-0812">Transmembrane</keyword>
<dbReference type="PROSITE" id="PS51109">
    <property type="entry name" value="G5"/>
    <property type="match status" value="1"/>
</dbReference>
<dbReference type="InterPro" id="IPR011055">
    <property type="entry name" value="Dup_hybrid_motif"/>
</dbReference>
<reference evidence="6" key="1">
    <citation type="journal article" date="2019" name="Int. J. Syst. Evol. Microbiol.">
        <title>The Global Catalogue of Microorganisms (GCM) 10K type strain sequencing project: providing services to taxonomists for standard genome sequencing and annotation.</title>
        <authorList>
            <consortium name="The Broad Institute Genomics Platform"/>
            <consortium name="The Broad Institute Genome Sequencing Center for Infectious Disease"/>
            <person name="Wu L."/>
            <person name="Ma J."/>
        </authorList>
    </citation>
    <scope>NUCLEOTIDE SEQUENCE [LARGE SCALE GENOMIC DNA]</scope>
    <source>
        <strain evidence="6">CCUG 53270</strain>
    </source>
</reference>
<keyword evidence="2" id="KW-0472">Membrane</keyword>
<dbReference type="Gene3D" id="3.10.350.10">
    <property type="entry name" value="LysM domain"/>
    <property type="match status" value="1"/>
</dbReference>
<dbReference type="PANTHER" id="PTHR21666">
    <property type="entry name" value="PEPTIDASE-RELATED"/>
    <property type="match status" value="1"/>
</dbReference>
<dbReference type="Pfam" id="PF01551">
    <property type="entry name" value="Peptidase_M23"/>
    <property type="match status" value="1"/>
</dbReference>
<dbReference type="PANTHER" id="PTHR21666:SF289">
    <property type="entry name" value="L-ALA--D-GLU ENDOPEPTIDASE"/>
    <property type="match status" value="1"/>
</dbReference>
<dbReference type="Gene3D" id="2.20.230.10">
    <property type="entry name" value="Resuscitation-promoting factor rpfb"/>
    <property type="match status" value="1"/>
</dbReference>
<sequence length="457" mass="51020">MDYIVGWKNKWLVVGFSFMTVLIIFLSSAYVYMLNHMVTRYQVFVGTERIGAVDSTDVVRDWLFRKQEQARLSFPSVQTELRIGDIHYVREREYKAAFDNAQVLEKLEQRATVRTSGVQILIDGKPLGVLKDEEAVNALLNRYKTKFVSPDSASNLQSVEFVQQVELAKLEIRPEEVANSDELLAAIETGGVQPIQYTVQRGDCVSCIAYKFHISQKVIYDNNPFIKNSVIHVGDVLNLTVLQPLLAVKTVERHVETVDVPYDIEYIEDSTMKAGNQETMEIGENGLMEKSYLITKINGELVGESLSGEKTIQPAKKAVVKKGTKIIPGVGTGTFIWPVYRPKLTSDYGQRWGSFHPGTDMVSEQSNIMAADYGTVSFAGWKTGYGNCIILDHQNGYSTLYGHLSKIAVTEGENVQKGEKIGIMGSTGNATGVHLHFEVRKGDVQQNPLKYLGKLSD</sequence>
<dbReference type="InterPro" id="IPR011098">
    <property type="entry name" value="G5_dom"/>
</dbReference>
<name>A0ABW3UW71_9BACL</name>
<dbReference type="Proteomes" id="UP001597180">
    <property type="component" value="Unassembled WGS sequence"/>
</dbReference>
<feature type="domain" description="LysM" evidence="4">
    <location>
        <begin position="195"/>
        <end position="239"/>
    </location>
</feature>
<dbReference type="Gene3D" id="2.70.70.10">
    <property type="entry name" value="Glucose Permease (Domain IIA)"/>
    <property type="match status" value="1"/>
</dbReference>
<keyword evidence="1" id="KW-0732">Signal</keyword>
<evidence type="ECO:0000256" key="2">
    <source>
        <dbReference type="SAM" id="Phobius"/>
    </source>
</evidence>
<evidence type="ECO:0000259" key="3">
    <source>
        <dbReference type="PROSITE" id="PS51109"/>
    </source>
</evidence>
<dbReference type="InterPro" id="IPR036779">
    <property type="entry name" value="LysM_dom_sf"/>
</dbReference>
<dbReference type="SUPFAM" id="SSF54106">
    <property type="entry name" value="LysM domain"/>
    <property type="match status" value="1"/>
</dbReference>